<organism evidence="1 2">
    <name type="scientific">Champsocephalus esox</name>
    <name type="common">pike icefish</name>
    <dbReference type="NCBI Taxonomy" id="159716"/>
    <lineage>
        <taxon>Eukaryota</taxon>
        <taxon>Metazoa</taxon>
        <taxon>Chordata</taxon>
        <taxon>Craniata</taxon>
        <taxon>Vertebrata</taxon>
        <taxon>Euteleostomi</taxon>
        <taxon>Actinopterygii</taxon>
        <taxon>Neopterygii</taxon>
        <taxon>Teleostei</taxon>
        <taxon>Neoteleostei</taxon>
        <taxon>Acanthomorphata</taxon>
        <taxon>Eupercaria</taxon>
        <taxon>Perciformes</taxon>
        <taxon>Notothenioidei</taxon>
        <taxon>Channichthyidae</taxon>
        <taxon>Champsocephalus</taxon>
    </lineage>
</organism>
<dbReference type="Proteomes" id="UP001335648">
    <property type="component" value="Unassembled WGS sequence"/>
</dbReference>
<sequence>MDNKALEPDSLSIPMEETIVCNGDGQPQQQQEVSILTHLKKVENQITEAQRFSHLPKRSAVDLEFNNVSYTIREGACWKRRVLFLQGADSVSCTTPPCRRGAVL</sequence>
<reference evidence="1 2" key="1">
    <citation type="journal article" date="2023" name="Mol. Biol. Evol.">
        <title>Genomics of Secondarily Temperate Adaptation in the Only Non-Antarctic Icefish.</title>
        <authorList>
            <person name="Rivera-Colon A.G."/>
            <person name="Rayamajhi N."/>
            <person name="Minhas B.F."/>
            <person name="Madrigal G."/>
            <person name="Bilyk K.T."/>
            <person name="Yoon V."/>
            <person name="Hune M."/>
            <person name="Gregory S."/>
            <person name="Cheng C.H.C."/>
            <person name="Catchen J.M."/>
        </authorList>
    </citation>
    <scope>NUCLEOTIDE SEQUENCE [LARGE SCALE GENOMIC DNA]</scope>
    <source>
        <strain evidence="1">JC2023a</strain>
    </source>
</reference>
<name>A0AAN8CJ68_9TELE</name>
<keyword evidence="2" id="KW-1185">Reference proteome</keyword>
<evidence type="ECO:0000313" key="1">
    <source>
        <dbReference type="EMBL" id="KAK5905146.1"/>
    </source>
</evidence>
<evidence type="ECO:0000313" key="2">
    <source>
        <dbReference type="Proteomes" id="UP001335648"/>
    </source>
</evidence>
<comment type="caution">
    <text evidence="1">The sequence shown here is derived from an EMBL/GenBank/DDBJ whole genome shotgun (WGS) entry which is preliminary data.</text>
</comment>
<gene>
    <name evidence="1" type="ORF">CesoFtcFv8_006641</name>
</gene>
<proteinExistence type="predicted"/>
<accession>A0AAN8CJ68</accession>
<protein>
    <submittedName>
        <fullName evidence="1">Uncharacterized protein</fullName>
    </submittedName>
</protein>
<dbReference type="EMBL" id="JAULUE010002050">
    <property type="protein sequence ID" value="KAK5905146.1"/>
    <property type="molecule type" value="Genomic_DNA"/>
</dbReference>
<dbReference type="AlphaFoldDB" id="A0AAN8CJ68"/>